<evidence type="ECO:0000313" key="13">
    <source>
        <dbReference type="EMBL" id="RIH84613.1"/>
    </source>
</evidence>
<comment type="catalytic activity">
    <reaction evidence="7 9">
        <text>shikimate + NADP(+) = 3-dehydroshikimate + NADPH + H(+)</text>
        <dbReference type="Rhea" id="RHEA:17737"/>
        <dbReference type="ChEBI" id="CHEBI:15378"/>
        <dbReference type="ChEBI" id="CHEBI:16630"/>
        <dbReference type="ChEBI" id="CHEBI:36208"/>
        <dbReference type="ChEBI" id="CHEBI:57783"/>
        <dbReference type="ChEBI" id="CHEBI:58349"/>
        <dbReference type="EC" id="1.1.1.25"/>
    </reaction>
</comment>
<comment type="function">
    <text evidence="9">Involved in the biosynthesis of the chorismate, which leads to the biosynthesis of aromatic amino acids. Catalyzes the reversible NADPH linked reduction of 3-dehydroshikimate (DHSA) to yield shikimate (SA).</text>
</comment>
<feature type="domain" description="Shikimate dehydrogenase substrate binding N-terminal" evidence="11">
    <location>
        <begin position="5"/>
        <end position="86"/>
    </location>
</feature>
<feature type="binding site" evidence="9">
    <location>
        <position position="59"/>
    </location>
    <ligand>
        <name>shikimate</name>
        <dbReference type="ChEBI" id="CHEBI:36208"/>
    </ligand>
</feature>
<feature type="active site" description="Proton acceptor" evidence="9">
    <location>
        <position position="63"/>
    </location>
</feature>
<dbReference type="GO" id="GO:0009073">
    <property type="term" value="P:aromatic amino acid family biosynthetic process"/>
    <property type="evidence" value="ECO:0007669"/>
    <property type="project" value="UniProtKB-KW"/>
</dbReference>
<dbReference type="InterPro" id="IPR013708">
    <property type="entry name" value="Shikimate_DH-bd_N"/>
</dbReference>
<dbReference type="InterPro" id="IPR022893">
    <property type="entry name" value="Shikimate_DH_fam"/>
</dbReference>
<dbReference type="PANTHER" id="PTHR21089">
    <property type="entry name" value="SHIKIMATE DEHYDROGENASE"/>
    <property type="match status" value="1"/>
</dbReference>
<keyword evidence="6 9" id="KW-0057">Aromatic amino acid biosynthesis</keyword>
<evidence type="ECO:0000313" key="14">
    <source>
        <dbReference type="Proteomes" id="UP000265341"/>
    </source>
</evidence>
<comment type="similarity">
    <text evidence="9">Belongs to the shikimate dehydrogenase family.</text>
</comment>
<dbReference type="GO" id="GO:0019632">
    <property type="term" value="P:shikimate metabolic process"/>
    <property type="evidence" value="ECO:0007669"/>
    <property type="project" value="InterPro"/>
</dbReference>
<dbReference type="GO" id="GO:0050661">
    <property type="term" value="F:NADP binding"/>
    <property type="evidence" value="ECO:0007669"/>
    <property type="project" value="InterPro"/>
</dbReference>
<dbReference type="FunFam" id="3.40.50.720:FF:000086">
    <property type="entry name" value="Quinate/shikimate dehydrogenase"/>
    <property type="match status" value="1"/>
</dbReference>
<organism evidence="13 14">
    <name type="scientific">Calidithermus roseus</name>
    <dbReference type="NCBI Taxonomy" id="1644118"/>
    <lineage>
        <taxon>Bacteria</taxon>
        <taxon>Thermotogati</taxon>
        <taxon>Deinococcota</taxon>
        <taxon>Deinococci</taxon>
        <taxon>Thermales</taxon>
        <taxon>Thermaceae</taxon>
        <taxon>Calidithermus</taxon>
    </lineage>
</organism>
<feature type="binding site" evidence="9">
    <location>
        <position position="234"/>
    </location>
    <ligand>
        <name>NADP(+)</name>
        <dbReference type="ChEBI" id="CHEBI:58349"/>
    </ligand>
</feature>
<keyword evidence="4 9" id="KW-0521">NADP</keyword>
<comment type="subunit">
    <text evidence="9">Homodimer.</text>
</comment>
<dbReference type="Gene3D" id="3.40.50.720">
    <property type="entry name" value="NAD(P)-binding Rossmann-like Domain"/>
    <property type="match status" value="1"/>
</dbReference>
<feature type="binding site" evidence="9">
    <location>
        <position position="84"/>
    </location>
    <ligand>
        <name>shikimate</name>
        <dbReference type="ChEBI" id="CHEBI:36208"/>
    </ligand>
</feature>
<feature type="domain" description="SDH C-terminal" evidence="12">
    <location>
        <begin position="234"/>
        <end position="264"/>
    </location>
</feature>
<keyword evidence="3 9" id="KW-0028">Amino-acid biosynthesis</keyword>
<feature type="binding site" evidence="9">
    <location>
        <begin position="146"/>
        <end position="151"/>
    </location>
    <ligand>
        <name>NADP(+)</name>
        <dbReference type="ChEBI" id="CHEBI:58349"/>
    </ligand>
</feature>
<protein>
    <recommendedName>
        <fullName evidence="2 9">Shikimate dehydrogenase (NADP(+))</fullName>
        <shortName evidence="9">SDH</shortName>
        <ecNumber evidence="2 9">1.1.1.25</ecNumber>
    </recommendedName>
</protein>
<evidence type="ECO:0000259" key="12">
    <source>
        <dbReference type="Pfam" id="PF18317"/>
    </source>
</evidence>
<dbReference type="InterPro" id="IPR006151">
    <property type="entry name" value="Shikm_DH/Glu-tRNA_Rdtase"/>
</dbReference>
<evidence type="ECO:0000256" key="2">
    <source>
        <dbReference type="ARBA" id="ARBA00012962"/>
    </source>
</evidence>
<feature type="binding site" evidence="9">
    <location>
        <position position="211"/>
    </location>
    <ligand>
        <name>NADP(+)</name>
        <dbReference type="ChEBI" id="CHEBI:58349"/>
    </ligand>
</feature>
<dbReference type="GO" id="GO:0009423">
    <property type="term" value="P:chorismate biosynthetic process"/>
    <property type="evidence" value="ECO:0007669"/>
    <property type="project" value="UniProtKB-UniRule"/>
</dbReference>
<dbReference type="Pfam" id="PF18317">
    <property type="entry name" value="SDH_C"/>
    <property type="match status" value="1"/>
</dbReference>
<evidence type="ECO:0000256" key="7">
    <source>
        <dbReference type="ARBA" id="ARBA00049442"/>
    </source>
</evidence>
<dbReference type="Proteomes" id="UP000265341">
    <property type="component" value="Unassembled WGS sequence"/>
</dbReference>
<evidence type="ECO:0000256" key="9">
    <source>
        <dbReference type="HAMAP-Rule" id="MF_00222"/>
    </source>
</evidence>
<evidence type="ECO:0000256" key="8">
    <source>
        <dbReference type="ARBA" id="ARBA00060613"/>
    </source>
</evidence>
<evidence type="ECO:0000256" key="3">
    <source>
        <dbReference type="ARBA" id="ARBA00022605"/>
    </source>
</evidence>
<feature type="binding site" evidence="9">
    <location>
        <begin position="13"/>
        <end position="15"/>
    </location>
    <ligand>
        <name>shikimate</name>
        <dbReference type="ChEBI" id="CHEBI:36208"/>
    </ligand>
</feature>
<dbReference type="Gene3D" id="3.40.50.10860">
    <property type="entry name" value="Leucine Dehydrogenase, chain A, domain 1"/>
    <property type="match status" value="1"/>
</dbReference>
<evidence type="ECO:0000256" key="5">
    <source>
        <dbReference type="ARBA" id="ARBA00023002"/>
    </source>
</evidence>
<dbReference type="Pfam" id="PF01488">
    <property type="entry name" value="Shikimate_DH"/>
    <property type="match status" value="1"/>
</dbReference>
<dbReference type="GO" id="GO:0008652">
    <property type="term" value="P:amino acid biosynthetic process"/>
    <property type="evidence" value="ECO:0007669"/>
    <property type="project" value="UniProtKB-KW"/>
</dbReference>
<feature type="binding site" evidence="9">
    <location>
        <position position="213"/>
    </location>
    <ligand>
        <name>shikimate</name>
        <dbReference type="ChEBI" id="CHEBI:36208"/>
    </ligand>
</feature>
<dbReference type="NCBIfam" id="TIGR00507">
    <property type="entry name" value="aroE"/>
    <property type="match status" value="1"/>
</dbReference>
<dbReference type="GO" id="GO:0004764">
    <property type="term" value="F:shikimate 3-dehydrogenase (NADP+) activity"/>
    <property type="evidence" value="ECO:0007669"/>
    <property type="project" value="UniProtKB-UniRule"/>
</dbReference>
<gene>
    <name evidence="9 13" type="primary">aroE</name>
    <name evidence="13" type="ORF">Mrose_02550</name>
</gene>
<feature type="domain" description="Quinate/shikimate 5-dehydrogenase/glutamyl-tRNA reductase" evidence="10">
    <location>
        <begin position="113"/>
        <end position="164"/>
    </location>
</feature>
<feature type="binding site" evidence="9">
    <location>
        <position position="241"/>
    </location>
    <ligand>
        <name>shikimate</name>
        <dbReference type="ChEBI" id="CHEBI:36208"/>
    </ligand>
</feature>
<evidence type="ECO:0000256" key="4">
    <source>
        <dbReference type="ARBA" id="ARBA00022857"/>
    </source>
</evidence>
<dbReference type="PANTHER" id="PTHR21089:SF1">
    <property type="entry name" value="BIFUNCTIONAL 3-DEHYDROQUINATE DEHYDRATASE_SHIKIMATE DEHYDROGENASE, CHLOROPLASTIC"/>
    <property type="match status" value="1"/>
</dbReference>
<name>A0A399EM94_9DEIN</name>
<comment type="pathway">
    <text evidence="1 9">Metabolic intermediate biosynthesis; chorismate biosynthesis; chorismate from D-erythrose 4-phosphate and phosphoenolpyruvate: step 4/7.</text>
</comment>
<evidence type="ECO:0000256" key="6">
    <source>
        <dbReference type="ARBA" id="ARBA00023141"/>
    </source>
</evidence>
<keyword evidence="14" id="KW-1185">Reference proteome</keyword>
<dbReference type="EC" id="1.1.1.25" evidence="2 9"/>
<dbReference type="AlphaFoldDB" id="A0A399EM94"/>
<dbReference type="CDD" id="cd01065">
    <property type="entry name" value="NAD_bind_Shikimate_DH"/>
    <property type="match status" value="1"/>
</dbReference>
<sequence length="269" mass="28883">MRLGLIGYPLSHTLSPAMHTAALRTLGLGGSYVALETPGETLAQRVEEVRREYRGVNVTVPHKEAVMPYLDSLSPEARSIGAVNTIVNHAGRLEGHNTDAPGFLKGLEEAGIEYRGAKVLILGAGGAARAIAWALKQAGAQVRVANRTLQRAAQLQREFGLGEVTDDEWVLAGMARSSDLIVNTTTVGLKDPASTPLRAEWFPEKGTVVDIVYDPLETRLLREARAAGLKTLDGLPMLVWQGALAFELWTGVRPPIGVMYQAAQETLGA</sequence>
<comment type="pathway">
    <text evidence="8">Aromatic compound metabolism; 3,4-dihydroxybenzoate biosynthesis; 3-dehydroquinate from D-quinate (NAD(+) route).</text>
</comment>
<comment type="caution">
    <text evidence="13">The sequence shown here is derived from an EMBL/GenBank/DDBJ whole genome shotgun (WGS) entry which is preliminary data.</text>
</comment>
<dbReference type="InterPro" id="IPR036291">
    <property type="entry name" value="NAD(P)-bd_dom_sf"/>
</dbReference>
<dbReference type="Pfam" id="PF08501">
    <property type="entry name" value="Shikimate_dh_N"/>
    <property type="match status" value="1"/>
</dbReference>
<comment type="caution">
    <text evidence="9">Lacks conserved residue(s) required for the propagation of feature annotation.</text>
</comment>
<dbReference type="SUPFAM" id="SSF51735">
    <property type="entry name" value="NAD(P)-binding Rossmann-fold domains"/>
    <property type="match status" value="1"/>
</dbReference>
<dbReference type="UniPathway" id="UPA00053">
    <property type="reaction ID" value="UER00087"/>
</dbReference>
<dbReference type="InterPro" id="IPR011342">
    <property type="entry name" value="Shikimate_DH"/>
</dbReference>
<evidence type="ECO:0000256" key="1">
    <source>
        <dbReference type="ARBA" id="ARBA00004871"/>
    </source>
</evidence>
<dbReference type="OrthoDB" id="9792692at2"/>
<feature type="binding site" evidence="9">
    <location>
        <begin position="123"/>
        <end position="127"/>
    </location>
    <ligand>
        <name>NADP(+)</name>
        <dbReference type="ChEBI" id="CHEBI:58349"/>
    </ligand>
</feature>
<dbReference type="InterPro" id="IPR046346">
    <property type="entry name" value="Aminoacid_DH-like_N_sf"/>
</dbReference>
<dbReference type="SUPFAM" id="SSF53223">
    <property type="entry name" value="Aminoacid dehydrogenase-like, N-terminal domain"/>
    <property type="match status" value="1"/>
</dbReference>
<dbReference type="EMBL" id="QWLA01000054">
    <property type="protein sequence ID" value="RIH84613.1"/>
    <property type="molecule type" value="Genomic_DNA"/>
</dbReference>
<accession>A0A399EM94</accession>
<dbReference type="HAMAP" id="MF_00222">
    <property type="entry name" value="Shikimate_DH_AroE"/>
    <property type="match status" value="1"/>
</dbReference>
<keyword evidence="5 9" id="KW-0560">Oxidoreductase</keyword>
<evidence type="ECO:0000259" key="11">
    <source>
        <dbReference type="Pfam" id="PF08501"/>
    </source>
</evidence>
<reference evidence="13 14" key="1">
    <citation type="submission" date="2018-08" db="EMBL/GenBank/DDBJ databases">
        <title>Meiothermus roseus NBRC 110900 genome sequencing project.</title>
        <authorList>
            <person name="Da Costa M.S."/>
            <person name="Albuquerque L."/>
            <person name="Raposo P."/>
            <person name="Froufe H.J.C."/>
            <person name="Barroso C.S."/>
            <person name="Egas C."/>
        </authorList>
    </citation>
    <scope>NUCLEOTIDE SEQUENCE [LARGE SCALE GENOMIC DNA]</scope>
    <source>
        <strain evidence="13 14">NBRC 110900</strain>
    </source>
</reference>
<dbReference type="NCBIfam" id="NF001319">
    <property type="entry name" value="PRK00258.3-3"/>
    <property type="match status" value="1"/>
</dbReference>
<evidence type="ECO:0000259" key="10">
    <source>
        <dbReference type="Pfam" id="PF01488"/>
    </source>
</evidence>
<dbReference type="InterPro" id="IPR041121">
    <property type="entry name" value="SDH_C"/>
</dbReference>
<dbReference type="RefSeq" id="WP_119278862.1">
    <property type="nucleotide sequence ID" value="NZ_QWLA01000054.1"/>
</dbReference>
<feature type="binding site" evidence="9">
    <location>
        <position position="99"/>
    </location>
    <ligand>
        <name>shikimate</name>
        <dbReference type="ChEBI" id="CHEBI:36208"/>
    </ligand>
</feature>
<proteinExistence type="inferred from homology"/>